<dbReference type="OrthoDB" id="9779630at2"/>
<dbReference type="PANTHER" id="PTHR31088">
    <property type="entry name" value="MEMBRANE-ASSOCIATED PROTEIN VIPP1, CHLOROPLASTIC"/>
    <property type="match status" value="1"/>
</dbReference>
<dbReference type="EMBL" id="VITT01000039">
    <property type="protein sequence ID" value="TWB47009.1"/>
    <property type="molecule type" value="Genomic_DNA"/>
</dbReference>
<accession>A0A560HNC7</accession>
<comment type="similarity">
    <text evidence="1">Belongs to the PspA/Vipp/IM30 family.</text>
</comment>
<evidence type="ECO:0000313" key="4">
    <source>
        <dbReference type="Proteomes" id="UP000318050"/>
    </source>
</evidence>
<protein>
    <submittedName>
        <fullName evidence="3">Phage shock protein A (PspA) family protein</fullName>
    </submittedName>
</protein>
<comment type="caution">
    <text evidence="3">The sequence shown here is derived from an EMBL/GenBank/DDBJ whole genome shotgun (WGS) entry which is preliminary data.</text>
</comment>
<dbReference type="GO" id="GO:0005829">
    <property type="term" value="C:cytosol"/>
    <property type="evidence" value="ECO:0007669"/>
    <property type="project" value="TreeGrafter"/>
</dbReference>
<name>A0A560HNC7_9PROT</name>
<dbReference type="Proteomes" id="UP000318050">
    <property type="component" value="Unassembled WGS sequence"/>
</dbReference>
<dbReference type="InterPro" id="IPR007157">
    <property type="entry name" value="PspA_VIPP1"/>
</dbReference>
<evidence type="ECO:0000313" key="3">
    <source>
        <dbReference type="EMBL" id="TWB47009.1"/>
    </source>
</evidence>
<reference evidence="3 4" key="1">
    <citation type="submission" date="2019-06" db="EMBL/GenBank/DDBJ databases">
        <title>Genomic Encyclopedia of Type Strains, Phase IV (KMG-V): Genome sequencing to study the core and pangenomes of soil and plant-associated prokaryotes.</title>
        <authorList>
            <person name="Whitman W."/>
        </authorList>
    </citation>
    <scope>NUCLEOTIDE SEQUENCE [LARGE SCALE GENOMIC DNA]</scope>
    <source>
        <strain evidence="3 4">BR 11140</strain>
    </source>
</reference>
<keyword evidence="2" id="KW-0175">Coiled coil</keyword>
<feature type="coiled-coil region" evidence="2">
    <location>
        <begin position="33"/>
        <end position="74"/>
    </location>
</feature>
<dbReference type="AlphaFoldDB" id="A0A560HNC7"/>
<evidence type="ECO:0000256" key="1">
    <source>
        <dbReference type="ARBA" id="ARBA00043985"/>
    </source>
</evidence>
<evidence type="ECO:0000256" key="2">
    <source>
        <dbReference type="SAM" id="Coils"/>
    </source>
</evidence>
<feature type="coiled-coil region" evidence="2">
    <location>
        <begin position="115"/>
        <end position="181"/>
    </location>
</feature>
<dbReference type="GO" id="GO:0009271">
    <property type="term" value="P:phage shock"/>
    <property type="evidence" value="ECO:0007669"/>
    <property type="project" value="TreeGrafter"/>
</dbReference>
<organism evidence="3 4">
    <name type="scientific">Nitrospirillum amazonense</name>
    <dbReference type="NCBI Taxonomy" id="28077"/>
    <lineage>
        <taxon>Bacteria</taxon>
        <taxon>Pseudomonadati</taxon>
        <taxon>Pseudomonadota</taxon>
        <taxon>Alphaproteobacteria</taxon>
        <taxon>Rhodospirillales</taxon>
        <taxon>Azospirillaceae</taxon>
        <taxon>Nitrospirillum</taxon>
    </lineage>
</organism>
<sequence>MGLFSRLGDIIDANLNAMLDRAEDPERLIGLVIQEMEDTLVEVRAEAVRSMARRKELEARYRDVEFELLEWDRKAELAVTKGREDLARGALVAKARLADAADPIRREIQAISDSLAKGADDVARLEAKLADARARQGSLMARHRSATARLRLRSQIHDNRLEEALSHYGTLQRDIDLLESEAEVMEMGRQPRGLAAEIDALGDDKVTAELEALKARVAGRANPQGQV</sequence>
<gene>
    <name evidence="3" type="ORF">FBZ92_1399</name>
</gene>
<proteinExistence type="inferred from homology"/>
<dbReference type="Pfam" id="PF04012">
    <property type="entry name" value="PspA_IM30"/>
    <property type="match status" value="1"/>
</dbReference>
<dbReference type="PANTHER" id="PTHR31088:SF6">
    <property type="entry name" value="PHAGE SHOCK PROTEIN A"/>
    <property type="match status" value="1"/>
</dbReference>